<keyword evidence="2" id="KW-0808">Transferase</keyword>
<organism evidence="2 3">
    <name type="scientific">Pyrenophora tritici-repentis</name>
    <dbReference type="NCBI Taxonomy" id="45151"/>
    <lineage>
        <taxon>Eukaryota</taxon>
        <taxon>Fungi</taxon>
        <taxon>Dikarya</taxon>
        <taxon>Ascomycota</taxon>
        <taxon>Pezizomycotina</taxon>
        <taxon>Dothideomycetes</taxon>
        <taxon>Pleosporomycetidae</taxon>
        <taxon>Pleosporales</taxon>
        <taxon>Pleosporineae</taxon>
        <taxon>Pleosporaceae</taxon>
        <taxon>Pyrenophora</taxon>
    </lineage>
</organism>
<dbReference type="Gene3D" id="1.10.510.10">
    <property type="entry name" value="Transferase(Phosphotransferase) domain 1"/>
    <property type="match status" value="1"/>
</dbReference>
<evidence type="ECO:0000313" key="2">
    <source>
        <dbReference type="EMBL" id="KAI1507800.1"/>
    </source>
</evidence>
<accession>A0A922N2F6</accession>
<dbReference type="SUPFAM" id="SSF56112">
    <property type="entry name" value="Protein kinase-like (PK-like)"/>
    <property type="match status" value="1"/>
</dbReference>
<name>A0A922N2F6_9PLEO</name>
<dbReference type="InterPro" id="IPR000719">
    <property type="entry name" value="Prot_kinase_dom"/>
</dbReference>
<dbReference type="PANTHER" id="PTHR23257">
    <property type="entry name" value="SERINE-THREONINE PROTEIN KINASE"/>
    <property type="match status" value="1"/>
</dbReference>
<dbReference type="PROSITE" id="PS50011">
    <property type="entry name" value="PROTEIN_KINASE_DOM"/>
    <property type="match status" value="1"/>
</dbReference>
<dbReference type="InterPro" id="IPR050167">
    <property type="entry name" value="Ser_Thr_protein_kinase"/>
</dbReference>
<keyword evidence="3" id="KW-1185">Reference proteome</keyword>
<dbReference type="InterPro" id="IPR011009">
    <property type="entry name" value="Kinase-like_dom_sf"/>
</dbReference>
<comment type="caution">
    <text evidence="2">The sequence shown here is derived from an EMBL/GenBank/DDBJ whole genome shotgun (WGS) entry which is preliminary data.</text>
</comment>
<reference evidence="3" key="1">
    <citation type="journal article" date="2022" name="Microb. Genom.">
        <title>A global pangenome for the wheat fungal pathogen Pyrenophora tritici-repentis and prediction of effector protein structural homology.</title>
        <authorList>
            <person name="Moolhuijzen P.M."/>
            <person name="See P.T."/>
            <person name="Shi G."/>
            <person name="Powell H.R."/>
            <person name="Cockram J."/>
            <person name="Jorgensen L.N."/>
            <person name="Benslimane H."/>
            <person name="Strelkov S.E."/>
            <person name="Turner J."/>
            <person name="Liu Z."/>
            <person name="Moffat C.S."/>
        </authorList>
    </citation>
    <scope>NUCLEOTIDE SEQUENCE [LARGE SCALE GENOMIC DNA]</scope>
</reference>
<evidence type="ECO:0000259" key="1">
    <source>
        <dbReference type="PROSITE" id="PS50011"/>
    </source>
</evidence>
<dbReference type="Proteomes" id="UP000249757">
    <property type="component" value="Unassembled WGS sequence"/>
</dbReference>
<feature type="domain" description="Protein kinase" evidence="1">
    <location>
        <begin position="13"/>
        <end position="287"/>
    </location>
</feature>
<dbReference type="AlphaFoldDB" id="A0A922N2F6"/>
<dbReference type="GO" id="GO:0005524">
    <property type="term" value="F:ATP binding"/>
    <property type="evidence" value="ECO:0007669"/>
    <property type="project" value="InterPro"/>
</dbReference>
<sequence>MIKEHMQDQAVDYGSLKLLAVGGSGVVYAIDEERILKEFHGEEIDVERRALERLGLHVNIVRCLGETDKCLILERGRTVRTVIQESGANQIPLHTKIRWLHEAAEGTRYMHDNGIIHADTGCHNWIVVQERLKIIDFEGSSIDGEDAGACYEWFSYKESSPRISRKTDIFAFGCAMYEVITGRQPYDELHPFEDRMIRVKKLYAENQFPEVENIPLDEHATNLSAFLGEVLSLIERKGGSLFQQVSTPSTSAELVQQLAANIQRNGNIAEEARAAAKDATEVGRAMLEMAREIRNKRPQEQANGLMSYAAAAAKGVPLAGTYNTQALKASSVQTQREVMSLRAMNRNNLNLQVQRTIEQSDNDTIASVKIVSSNQLKSGDLSIKTASSSEVETLRQFADDWAHRNGSGNTV</sequence>
<proteinExistence type="predicted"/>
<dbReference type="EMBL" id="NRDI02000032">
    <property type="protein sequence ID" value="KAI1507800.1"/>
    <property type="molecule type" value="Genomic_DNA"/>
</dbReference>
<evidence type="ECO:0000313" key="3">
    <source>
        <dbReference type="Proteomes" id="UP000249757"/>
    </source>
</evidence>
<keyword evidence="2" id="KW-0723">Serine/threonine-protein kinase</keyword>
<gene>
    <name evidence="2" type="ORF">Ptr86124_013214</name>
</gene>
<dbReference type="GO" id="GO:0005737">
    <property type="term" value="C:cytoplasm"/>
    <property type="evidence" value="ECO:0007669"/>
    <property type="project" value="TreeGrafter"/>
</dbReference>
<protein>
    <submittedName>
        <fullName evidence="2">Serine/threonine protein kinase</fullName>
    </submittedName>
</protein>
<dbReference type="GO" id="GO:0007165">
    <property type="term" value="P:signal transduction"/>
    <property type="evidence" value="ECO:0007669"/>
    <property type="project" value="TreeGrafter"/>
</dbReference>
<dbReference type="Pfam" id="PF00069">
    <property type="entry name" value="Pkinase"/>
    <property type="match status" value="1"/>
</dbReference>
<keyword evidence="2" id="KW-0418">Kinase</keyword>
<dbReference type="GO" id="GO:0004674">
    <property type="term" value="F:protein serine/threonine kinase activity"/>
    <property type="evidence" value="ECO:0007669"/>
    <property type="project" value="UniProtKB-KW"/>
</dbReference>